<protein>
    <submittedName>
        <fullName evidence="7">Amino acid permease/ SLC12A domain-containing protein</fullName>
    </submittedName>
</protein>
<evidence type="ECO:0000256" key="1">
    <source>
        <dbReference type="ARBA" id="ARBA00004141"/>
    </source>
</evidence>
<dbReference type="Proteomes" id="UP000736335">
    <property type="component" value="Unassembled WGS sequence"/>
</dbReference>
<dbReference type="AlphaFoldDB" id="A0A9P6HLK3"/>
<dbReference type="PANTHER" id="PTHR43341">
    <property type="entry name" value="AMINO ACID PERMEASE"/>
    <property type="match status" value="1"/>
</dbReference>
<reference evidence="7" key="2">
    <citation type="submission" date="2020-11" db="EMBL/GenBank/DDBJ databases">
        <authorList>
            <consortium name="DOE Joint Genome Institute"/>
            <person name="Kuo A."/>
            <person name="Miyauchi S."/>
            <person name="Kiss E."/>
            <person name="Drula E."/>
            <person name="Kohler A."/>
            <person name="Sanchez-Garcia M."/>
            <person name="Andreopoulos B."/>
            <person name="Barry K.W."/>
            <person name="Bonito G."/>
            <person name="Buee M."/>
            <person name="Carver A."/>
            <person name="Chen C."/>
            <person name="Cichocki N."/>
            <person name="Clum A."/>
            <person name="Culley D."/>
            <person name="Crous P.W."/>
            <person name="Fauchery L."/>
            <person name="Girlanda M."/>
            <person name="Hayes R."/>
            <person name="Keri Z."/>
            <person name="Labutti K."/>
            <person name="Lipzen A."/>
            <person name="Lombard V."/>
            <person name="Magnuson J."/>
            <person name="Maillard F."/>
            <person name="Morin E."/>
            <person name="Murat C."/>
            <person name="Nolan M."/>
            <person name="Ohm R."/>
            <person name="Pangilinan J."/>
            <person name="Pereira M."/>
            <person name="Perotto S."/>
            <person name="Peter M."/>
            <person name="Riley R."/>
            <person name="Sitrit Y."/>
            <person name="Stielow B."/>
            <person name="Szollosi G."/>
            <person name="Zifcakova L."/>
            <person name="Stursova M."/>
            <person name="Spatafora J.W."/>
            <person name="Tedersoo L."/>
            <person name="Vaario L.-M."/>
            <person name="Yamada A."/>
            <person name="Yan M."/>
            <person name="Wang P."/>
            <person name="Xu J."/>
            <person name="Bruns T."/>
            <person name="Baldrian P."/>
            <person name="Vilgalys R."/>
            <person name="Henrissat B."/>
            <person name="Grigoriev I.V."/>
            <person name="Hibbett D."/>
            <person name="Nagy L.G."/>
            <person name="Martin F.M."/>
        </authorList>
    </citation>
    <scope>NUCLEOTIDE SEQUENCE</scope>
    <source>
        <strain evidence="7">UH-Tt-Lm1</strain>
    </source>
</reference>
<dbReference type="InterPro" id="IPR050524">
    <property type="entry name" value="APC_YAT"/>
</dbReference>
<dbReference type="OrthoDB" id="10062876at2759"/>
<dbReference type="GO" id="GO:0016020">
    <property type="term" value="C:membrane"/>
    <property type="evidence" value="ECO:0007669"/>
    <property type="project" value="UniProtKB-SubCell"/>
</dbReference>
<dbReference type="EMBL" id="WIUZ02000003">
    <property type="protein sequence ID" value="KAF9789743.1"/>
    <property type="molecule type" value="Genomic_DNA"/>
</dbReference>
<feature type="transmembrane region" description="Helical" evidence="5">
    <location>
        <begin position="156"/>
        <end position="177"/>
    </location>
</feature>
<feature type="transmembrane region" description="Helical" evidence="5">
    <location>
        <begin position="132"/>
        <end position="150"/>
    </location>
</feature>
<evidence type="ECO:0000259" key="6">
    <source>
        <dbReference type="Pfam" id="PF00324"/>
    </source>
</evidence>
<evidence type="ECO:0000256" key="2">
    <source>
        <dbReference type="ARBA" id="ARBA00022692"/>
    </source>
</evidence>
<organism evidence="7 8">
    <name type="scientific">Thelephora terrestris</name>
    <dbReference type="NCBI Taxonomy" id="56493"/>
    <lineage>
        <taxon>Eukaryota</taxon>
        <taxon>Fungi</taxon>
        <taxon>Dikarya</taxon>
        <taxon>Basidiomycota</taxon>
        <taxon>Agaricomycotina</taxon>
        <taxon>Agaricomycetes</taxon>
        <taxon>Thelephorales</taxon>
        <taxon>Thelephoraceae</taxon>
        <taxon>Thelephora</taxon>
    </lineage>
</organism>
<comment type="subcellular location">
    <subcellularLocation>
        <location evidence="1">Membrane</location>
        <topology evidence="1">Multi-pass membrane protein</topology>
    </subcellularLocation>
</comment>
<evidence type="ECO:0000313" key="7">
    <source>
        <dbReference type="EMBL" id="KAF9789743.1"/>
    </source>
</evidence>
<gene>
    <name evidence="7" type="ORF">BJ322DRAFT_1208758</name>
</gene>
<dbReference type="PANTHER" id="PTHR43341:SF4">
    <property type="entry name" value="ARGININE PERMEASE CAN1-RELATED"/>
    <property type="match status" value="1"/>
</dbReference>
<keyword evidence="4 5" id="KW-0472">Membrane</keyword>
<reference evidence="7" key="1">
    <citation type="journal article" date="2020" name="Nat. Commun.">
        <title>Large-scale genome sequencing of mycorrhizal fungi provides insights into the early evolution of symbiotic traits.</title>
        <authorList>
            <person name="Miyauchi S."/>
            <person name="Kiss E."/>
            <person name="Kuo A."/>
            <person name="Drula E."/>
            <person name="Kohler A."/>
            <person name="Sanchez-Garcia M."/>
            <person name="Morin E."/>
            <person name="Andreopoulos B."/>
            <person name="Barry K.W."/>
            <person name="Bonito G."/>
            <person name="Buee M."/>
            <person name="Carver A."/>
            <person name="Chen C."/>
            <person name="Cichocki N."/>
            <person name="Clum A."/>
            <person name="Culley D."/>
            <person name="Crous P.W."/>
            <person name="Fauchery L."/>
            <person name="Girlanda M."/>
            <person name="Hayes R.D."/>
            <person name="Keri Z."/>
            <person name="LaButti K."/>
            <person name="Lipzen A."/>
            <person name="Lombard V."/>
            <person name="Magnuson J."/>
            <person name="Maillard F."/>
            <person name="Murat C."/>
            <person name="Nolan M."/>
            <person name="Ohm R.A."/>
            <person name="Pangilinan J."/>
            <person name="Pereira M.F."/>
            <person name="Perotto S."/>
            <person name="Peter M."/>
            <person name="Pfister S."/>
            <person name="Riley R."/>
            <person name="Sitrit Y."/>
            <person name="Stielow J.B."/>
            <person name="Szollosi G."/>
            <person name="Zifcakova L."/>
            <person name="Stursova M."/>
            <person name="Spatafora J.W."/>
            <person name="Tedersoo L."/>
            <person name="Vaario L.M."/>
            <person name="Yamada A."/>
            <person name="Yan M."/>
            <person name="Wang P."/>
            <person name="Xu J."/>
            <person name="Bruns T."/>
            <person name="Baldrian P."/>
            <person name="Vilgalys R."/>
            <person name="Dunand C."/>
            <person name="Henrissat B."/>
            <person name="Grigoriev I.V."/>
            <person name="Hibbett D."/>
            <person name="Nagy L.G."/>
            <person name="Martin F.M."/>
        </authorList>
    </citation>
    <scope>NUCLEOTIDE SEQUENCE</scope>
    <source>
        <strain evidence="7">UH-Tt-Lm1</strain>
    </source>
</reference>
<accession>A0A9P6HLK3</accession>
<evidence type="ECO:0000256" key="3">
    <source>
        <dbReference type="ARBA" id="ARBA00022989"/>
    </source>
</evidence>
<name>A0A9P6HLK3_9AGAM</name>
<keyword evidence="3 5" id="KW-1133">Transmembrane helix</keyword>
<evidence type="ECO:0000256" key="4">
    <source>
        <dbReference type="ARBA" id="ARBA00023136"/>
    </source>
</evidence>
<feature type="domain" description="Amino acid permease/ SLC12A" evidence="6">
    <location>
        <begin position="37"/>
        <end position="197"/>
    </location>
</feature>
<sequence>MENTLTRLISLVAHTNRADKCTFVGDSAAEAGCLDPILLLYIIGVFVLGLISPSDTIPKLGTGNAASSAWVIAIQRAGIKVFPHIANACFLISAWSAGSFDLYTPSRGLYGLTKIKQAPKIFTRTNSKGTPIYSLAVSAALAGLFYLVVSESSNTIFAWFSNMSSVTGMFTWLRICMTGIRFRQGLKAQGISSEHLPW</sequence>
<comment type="caution">
    <text evidence="7">The sequence shown here is derived from an EMBL/GenBank/DDBJ whole genome shotgun (WGS) entry which is preliminary data.</text>
</comment>
<keyword evidence="8" id="KW-1185">Reference proteome</keyword>
<dbReference type="Gene3D" id="1.20.1740.10">
    <property type="entry name" value="Amino acid/polyamine transporter I"/>
    <property type="match status" value="1"/>
</dbReference>
<proteinExistence type="predicted"/>
<evidence type="ECO:0000313" key="8">
    <source>
        <dbReference type="Proteomes" id="UP000736335"/>
    </source>
</evidence>
<dbReference type="GO" id="GO:0015171">
    <property type="term" value="F:amino acid transmembrane transporter activity"/>
    <property type="evidence" value="ECO:0007669"/>
    <property type="project" value="TreeGrafter"/>
</dbReference>
<evidence type="ECO:0000256" key="5">
    <source>
        <dbReference type="SAM" id="Phobius"/>
    </source>
</evidence>
<dbReference type="Pfam" id="PF00324">
    <property type="entry name" value="AA_permease"/>
    <property type="match status" value="1"/>
</dbReference>
<keyword evidence="2 5" id="KW-0812">Transmembrane</keyword>
<dbReference type="InterPro" id="IPR004841">
    <property type="entry name" value="AA-permease/SLC12A_dom"/>
</dbReference>